<dbReference type="STRING" id="252474.B1A74_07045"/>
<dbReference type="EMBL" id="MUZR01000022">
    <property type="protein sequence ID" value="OOC10163.1"/>
    <property type="molecule type" value="Genomic_DNA"/>
</dbReference>
<dbReference type="PROSITE" id="PS00409">
    <property type="entry name" value="PROKAR_NTER_METHYL"/>
    <property type="match status" value="1"/>
</dbReference>
<dbReference type="InterPro" id="IPR012902">
    <property type="entry name" value="N_methyl_site"/>
</dbReference>
<protein>
    <submittedName>
        <fullName evidence="3">Pilus assembly protein</fullName>
    </submittedName>
</protein>
<feature type="region of interest" description="Disordered" evidence="1">
    <location>
        <begin position="95"/>
        <end position="115"/>
    </location>
</feature>
<evidence type="ECO:0000313" key="4">
    <source>
        <dbReference type="Proteomes" id="UP000189177"/>
    </source>
</evidence>
<comment type="caution">
    <text evidence="3">The sequence shown here is derived from an EMBL/GenBank/DDBJ whole genome shotgun (WGS) entry which is preliminary data.</text>
</comment>
<dbReference type="SUPFAM" id="SSF54523">
    <property type="entry name" value="Pili subunits"/>
    <property type="match status" value="1"/>
</dbReference>
<dbReference type="NCBIfam" id="TIGR02532">
    <property type="entry name" value="IV_pilin_GFxxxE"/>
    <property type="match status" value="1"/>
</dbReference>
<dbReference type="InterPro" id="IPR045584">
    <property type="entry name" value="Pilin-like"/>
</dbReference>
<dbReference type="AlphaFoldDB" id="A0A1V2ZZA3"/>
<evidence type="ECO:0000313" key="3">
    <source>
        <dbReference type="EMBL" id="OOC10163.1"/>
    </source>
</evidence>
<organism evidence="3 4">
    <name type="scientific">Thioalkalivibrio halophilus</name>
    <dbReference type="NCBI Taxonomy" id="252474"/>
    <lineage>
        <taxon>Bacteria</taxon>
        <taxon>Pseudomonadati</taxon>
        <taxon>Pseudomonadota</taxon>
        <taxon>Gammaproteobacteria</taxon>
        <taxon>Chromatiales</taxon>
        <taxon>Ectothiorhodospiraceae</taxon>
        <taxon>Thioalkalivibrio</taxon>
    </lineage>
</organism>
<feature type="transmembrane region" description="Helical" evidence="2">
    <location>
        <begin position="7"/>
        <end position="29"/>
    </location>
</feature>
<accession>A0A1V2ZZA3</accession>
<keyword evidence="2" id="KW-0812">Transmembrane</keyword>
<keyword evidence="4" id="KW-1185">Reference proteome</keyword>
<evidence type="ECO:0000256" key="1">
    <source>
        <dbReference type="SAM" id="MobiDB-lite"/>
    </source>
</evidence>
<dbReference type="Pfam" id="PF16732">
    <property type="entry name" value="ComP_DUS"/>
    <property type="match status" value="1"/>
</dbReference>
<dbReference type="RefSeq" id="WP_077244194.1">
    <property type="nucleotide sequence ID" value="NZ_MUZR01000022.1"/>
</dbReference>
<sequence>MRIKGFTLIELMIVVAIVAIIAAIAYPSYLSHVQKSTRADAHDILTRIHMAQERYRGNNPEYAENLSELQGWDADTVDSADGHYNVTITSAGATGFRATATPDPQGRQANDSSCDPIVLQLGPDGQDRTPADCW</sequence>
<name>A0A1V2ZZA3_9GAMM</name>
<dbReference type="InterPro" id="IPR031982">
    <property type="entry name" value="PilE-like"/>
</dbReference>
<dbReference type="Gene3D" id="3.30.700.10">
    <property type="entry name" value="Glycoprotein, Type 4 Pilin"/>
    <property type="match status" value="1"/>
</dbReference>
<dbReference type="OrthoDB" id="5296638at2"/>
<dbReference type="Pfam" id="PF07963">
    <property type="entry name" value="N_methyl"/>
    <property type="match status" value="1"/>
</dbReference>
<dbReference type="Proteomes" id="UP000189177">
    <property type="component" value="Unassembled WGS sequence"/>
</dbReference>
<keyword evidence="2" id="KW-0472">Membrane</keyword>
<proteinExistence type="predicted"/>
<reference evidence="3 4" key="1">
    <citation type="submission" date="2017-02" db="EMBL/GenBank/DDBJ databases">
        <title>Genomic diversity within the haloalkaliphilic genus Thioalkalivibrio.</title>
        <authorList>
            <person name="Ahn A.-C."/>
            <person name="Meier-Kolthoff J."/>
            <person name="Overmars L."/>
            <person name="Richter M."/>
            <person name="Woyke T."/>
            <person name="Sorokin D.Y."/>
            <person name="Muyzer G."/>
        </authorList>
    </citation>
    <scope>NUCLEOTIDE SEQUENCE [LARGE SCALE GENOMIC DNA]</scope>
    <source>
        <strain evidence="3 4">HL17</strain>
    </source>
</reference>
<dbReference type="GO" id="GO:0043683">
    <property type="term" value="P:type IV pilus assembly"/>
    <property type="evidence" value="ECO:0007669"/>
    <property type="project" value="InterPro"/>
</dbReference>
<evidence type="ECO:0000256" key="2">
    <source>
        <dbReference type="SAM" id="Phobius"/>
    </source>
</evidence>
<gene>
    <name evidence="3" type="ORF">B1A74_07045</name>
</gene>
<keyword evidence="2" id="KW-1133">Transmembrane helix</keyword>